<sequence>MRGARRAHGSLWGLPTGLASLGCALLLCLLIVPEAASPQFSLLARRNNQKQGRSPSPGFLIPPAAAPLIAGSVGGAVGVFVAYPFDTLKTKAQISRPMETDLTPEALPSPTPTDAGALVSVPAGRGRRSVASLGRRATLSPPSPSMLETVRRVLETEGFAGFYKGVRAMVLGQAIIKAVAFASNDFALQQWNACVDPAMSLSAFGLLVAAMFAGLVTSFVVAPFERIKVMLQSLSEGGKETEKETDGFSYSDELSAWRAVILAEGWKGLMLRGLGPTIAREVPSYGIYFVAYSLFMSPQTGATDLLGALAPLVGGAAAGCACWLPVYPIDVVKTAQQSTVGGSAEDAKGAIETAREIWDRGGVGAFFDGLTPKLVRAVVNHAVTFFVFDLMLKAMTGT</sequence>
<dbReference type="PANTHER" id="PTHR45624:SF10">
    <property type="entry name" value="SLC (SOLUTE CARRIER) HOMOLOG"/>
    <property type="match status" value="1"/>
</dbReference>
<dbReference type="InterPro" id="IPR050567">
    <property type="entry name" value="Mitochondrial_Carrier"/>
</dbReference>
<accession>A0A0G4HKR9</accession>
<evidence type="ECO:0008006" key="13">
    <source>
        <dbReference type="Google" id="ProtNLM"/>
    </source>
</evidence>
<comment type="similarity">
    <text evidence="2 10">Belongs to the mitochondrial carrier (TC 2.A.29) family.</text>
</comment>
<evidence type="ECO:0000256" key="5">
    <source>
        <dbReference type="ARBA" id="ARBA00022737"/>
    </source>
</evidence>
<evidence type="ECO:0000256" key="1">
    <source>
        <dbReference type="ARBA" id="ARBA00004225"/>
    </source>
</evidence>
<protein>
    <recommendedName>
        <fullName evidence="13">Mitochondrial carrier protein</fullName>
    </recommendedName>
</protein>
<name>A0A0G4HKR9_9ALVE</name>
<dbReference type="PANTHER" id="PTHR45624">
    <property type="entry name" value="MITOCHONDRIAL BASIC AMINO ACIDS TRANSPORTER-RELATED"/>
    <property type="match status" value="1"/>
</dbReference>
<feature type="transmembrane region" description="Helical" evidence="11">
    <location>
        <begin position="60"/>
        <end position="83"/>
    </location>
</feature>
<feature type="repeat" description="Solcar" evidence="9">
    <location>
        <begin position="62"/>
        <end position="190"/>
    </location>
</feature>
<feature type="repeat" description="Solcar" evidence="9">
    <location>
        <begin position="201"/>
        <end position="298"/>
    </location>
</feature>
<evidence type="ECO:0000256" key="7">
    <source>
        <dbReference type="ARBA" id="ARBA00023128"/>
    </source>
</evidence>
<dbReference type="AlphaFoldDB" id="A0A0G4HKR9"/>
<dbReference type="PROSITE" id="PS51257">
    <property type="entry name" value="PROKAR_LIPOPROTEIN"/>
    <property type="match status" value="1"/>
</dbReference>
<dbReference type="Gene3D" id="1.50.40.10">
    <property type="entry name" value="Mitochondrial carrier domain"/>
    <property type="match status" value="2"/>
</dbReference>
<evidence type="ECO:0000256" key="8">
    <source>
        <dbReference type="ARBA" id="ARBA00023136"/>
    </source>
</evidence>
<keyword evidence="8 9" id="KW-0472">Membrane</keyword>
<keyword evidence="6 11" id="KW-1133">Transmembrane helix</keyword>
<comment type="subcellular location">
    <subcellularLocation>
        <location evidence="1">Mitochondrion membrane</location>
        <topology evidence="1">Multi-pass membrane protein</topology>
    </subcellularLocation>
</comment>
<evidence type="ECO:0000256" key="11">
    <source>
        <dbReference type="SAM" id="Phobius"/>
    </source>
</evidence>
<evidence type="ECO:0000256" key="2">
    <source>
        <dbReference type="ARBA" id="ARBA00006375"/>
    </source>
</evidence>
<feature type="repeat" description="Solcar" evidence="9">
    <location>
        <begin position="306"/>
        <end position="394"/>
    </location>
</feature>
<feature type="transmembrane region" description="Helical" evidence="11">
    <location>
        <begin position="203"/>
        <end position="224"/>
    </location>
</feature>
<evidence type="ECO:0000256" key="4">
    <source>
        <dbReference type="ARBA" id="ARBA00022692"/>
    </source>
</evidence>
<dbReference type="GO" id="GO:0031966">
    <property type="term" value="C:mitochondrial membrane"/>
    <property type="evidence" value="ECO:0007669"/>
    <property type="project" value="UniProtKB-SubCell"/>
</dbReference>
<proteinExistence type="inferred from homology"/>
<dbReference type="InterPro" id="IPR023395">
    <property type="entry name" value="MCP_dom_sf"/>
</dbReference>
<dbReference type="GO" id="GO:0022857">
    <property type="term" value="F:transmembrane transporter activity"/>
    <property type="evidence" value="ECO:0007669"/>
    <property type="project" value="TreeGrafter"/>
</dbReference>
<dbReference type="VEuPathDB" id="CryptoDB:Cvel_7317"/>
<evidence type="ECO:0000256" key="9">
    <source>
        <dbReference type="PROSITE-ProRule" id="PRU00282"/>
    </source>
</evidence>
<dbReference type="PhylomeDB" id="A0A0G4HKR9"/>
<keyword evidence="3 10" id="KW-0813">Transport</keyword>
<gene>
    <name evidence="12" type="ORF">Cvel_7317</name>
</gene>
<keyword evidence="5" id="KW-0677">Repeat</keyword>
<evidence type="ECO:0000256" key="3">
    <source>
        <dbReference type="ARBA" id="ARBA00022448"/>
    </source>
</evidence>
<reference evidence="12" key="1">
    <citation type="submission" date="2014-11" db="EMBL/GenBank/DDBJ databases">
        <authorList>
            <person name="Otto D Thomas"/>
            <person name="Naeem Raeece"/>
        </authorList>
    </citation>
    <scope>NUCLEOTIDE SEQUENCE</scope>
</reference>
<organism evidence="12">
    <name type="scientific">Chromera velia CCMP2878</name>
    <dbReference type="NCBI Taxonomy" id="1169474"/>
    <lineage>
        <taxon>Eukaryota</taxon>
        <taxon>Sar</taxon>
        <taxon>Alveolata</taxon>
        <taxon>Colpodellida</taxon>
        <taxon>Chromeraceae</taxon>
        <taxon>Chromera</taxon>
    </lineage>
</organism>
<evidence type="ECO:0000256" key="10">
    <source>
        <dbReference type="RuleBase" id="RU000488"/>
    </source>
</evidence>
<dbReference type="Pfam" id="PF00153">
    <property type="entry name" value="Mito_carr"/>
    <property type="match status" value="3"/>
</dbReference>
<keyword evidence="4 9" id="KW-0812">Transmembrane</keyword>
<keyword evidence="7" id="KW-0496">Mitochondrion</keyword>
<dbReference type="PROSITE" id="PS50920">
    <property type="entry name" value="SOLCAR"/>
    <property type="match status" value="3"/>
</dbReference>
<dbReference type="InterPro" id="IPR018108">
    <property type="entry name" value="MCP_transmembrane"/>
</dbReference>
<evidence type="ECO:0000313" key="12">
    <source>
        <dbReference type="EMBL" id="CEM44870.1"/>
    </source>
</evidence>
<evidence type="ECO:0000256" key="6">
    <source>
        <dbReference type="ARBA" id="ARBA00022989"/>
    </source>
</evidence>
<dbReference type="EMBL" id="CDMZ01003039">
    <property type="protein sequence ID" value="CEM44870.1"/>
    <property type="molecule type" value="Genomic_DNA"/>
</dbReference>
<dbReference type="SUPFAM" id="SSF103506">
    <property type="entry name" value="Mitochondrial carrier"/>
    <property type="match status" value="1"/>
</dbReference>